<sequence length="199" mass="21376">MSDTPMLEAEEAGAPQKRPVVRFVAGAVGALMVAFLVLLAFANPGGTESAESPLLGKPAPAVKSTLIDGGTFDLSRRKGSWVVFNFFNSTCVPCRQEHPVLVKYAEAQKGSDDPVELYTIVNDDTDEAVKAFFASNGGDWGKVRDDDGAISVAFGVAKVPETWVMDPDGYVRVRILGALTEGFLTTRVDELKRQYSGQS</sequence>
<dbReference type="InterPro" id="IPR013740">
    <property type="entry name" value="Redoxin"/>
</dbReference>
<dbReference type="GO" id="GO:0017004">
    <property type="term" value="P:cytochrome complex assembly"/>
    <property type="evidence" value="ECO:0007669"/>
    <property type="project" value="UniProtKB-KW"/>
</dbReference>
<dbReference type="InterPro" id="IPR013766">
    <property type="entry name" value="Thioredoxin_domain"/>
</dbReference>
<reference evidence="7" key="1">
    <citation type="submission" date="2020-05" db="EMBL/GenBank/DDBJ databases">
        <authorList>
            <person name="Chiriac C."/>
            <person name="Salcher M."/>
            <person name="Ghai R."/>
            <person name="Kavagutti S V."/>
        </authorList>
    </citation>
    <scope>NUCLEOTIDE SEQUENCE</scope>
</reference>
<keyword evidence="5" id="KW-0812">Transmembrane</keyword>
<gene>
    <name evidence="7" type="ORF">UFOPK2086_00332</name>
</gene>
<evidence type="ECO:0000256" key="3">
    <source>
        <dbReference type="ARBA" id="ARBA00023157"/>
    </source>
</evidence>
<dbReference type="InterPro" id="IPR050553">
    <property type="entry name" value="Thioredoxin_ResA/DsbE_sf"/>
</dbReference>
<keyword evidence="4" id="KW-0676">Redox-active center</keyword>
<evidence type="ECO:0000256" key="4">
    <source>
        <dbReference type="ARBA" id="ARBA00023284"/>
    </source>
</evidence>
<evidence type="ECO:0000313" key="7">
    <source>
        <dbReference type="EMBL" id="CAB4631148.1"/>
    </source>
</evidence>
<evidence type="ECO:0000259" key="6">
    <source>
        <dbReference type="PROSITE" id="PS51352"/>
    </source>
</evidence>
<protein>
    <submittedName>
        <fullName evidence="7">Unannotated protein</fullName>
    </submittedName>
</protein>
<keyword evidence="5" id="KW-1133">Transmembrane helix</keyword>
<evidence type="ECO:0000256" key="2">
    <source>
        <dbReference type="ARBA" id="ARBA00022748"/>
    </source>
</evidence>
<feature type="domain" description="Thioredoxin" evidence="6">
    <location>
        <begin position="53"/>
        <end position="193"/>
    </location>
</feature>
<dbReference type="SUPFAM" id="SSF52833">
    <property type="entry name" value="Thioredoxin-like"/>
    <property type="match status" value="1"/>
</dbReference>
<dbReference type="InterPro" id="IPR036249">
    <property type="entry name" value="Thioredoxin-like_sf"/>
</dbReference>
<accession>A0A6J6J308</accession>
<name>A0A6J6J308_9ZZZZ</name>
<keyword evidence="5" id="KW-0472">Membrane</keyword>
<proteinExistence type="predicted"/>
<dbReference type="PANTHER" id="PTHR42852:SF6">
    <property type="entry name" value="THIOL:DISULFIDE INTERCHANGE PROTEIN DSBE"/>
    <property type="match status" value="1"/>
</dbReference>
<evidence type="ECO:0000256" key="1">
    <source>
        <dbReference type="ARBA" id="ARBA00004196"/>
    </source>
</evidence>
<organism evidence="7">
    <name type="scientific">freshwater metagenome</name>
    <dbReference type="NCBI Taxonomy" id="449393"/>
    <lineage>
        <taxon>unclassified sequences</taxon>
        <taxon>metagenomes</taxon>
        <taxon>ecological metagenomes</taxon>
    </lineage>
</organism>
<evidence type="ECO:0000256" key="5">
    <source>
        <dbReference type="SAM" id="Phobius"/>
    </source>
</evidence>
<dbReference type="PROSITE" id="PS51352">
    <property type="entry name" value="THIOREDOXIN_2"/>
    <property type="match status" value="1"/>
</dbReference>
<dbReference type="Pfam" id="PF08534">
    <property type="entry name" value="Redoxin"/>
    <property type="match status" value="1"/>
</dbReference>
<dbReference type="CDD" id="cd02966">
    <property type="entry name" value="TlpA_like_family"/>
    <property type="match status" value="1"/>
</dbReference>
<keyword evidence="2" id="KW-0201">Cytochrome c-type biogenesis</keyword>
<dbReference type="AlphaFoldDB" id="A0A6J6J308"/>
<keyword evidence="3" id="KW-1015">Disulfide bond</keyword>
<feature type="transmembrane region" description="Helical" evidence="5">
    <location>
        <begin position="20"/>
        <end position="42"/>
    </location>
</feature>
<dbReference type="EMBL" id="CAEZVQ010000024">
    <property type="protein sequence ID" value="CAB4631148.1"/>
    <property type="molecule type" value="Genomic_DNA"/>
</dbReference>
<comment type="subcellular location">
    <subcellularLocation>
        <location evidence="1">Cell envelope</location>
    </subcellularLocation>
</comment>
<dbReference type="Gene3D" id="3.40.30.10">
    <property type="entry name" value="Glutaredoxin"/>
    <property type="match status" value="1"/>
</dbReference>
<dbReference type="PANTHER" id="PTHR42852">
    <property type="entry name" value="THIOL:DISULFIDE INTERCHANGE PROTEIN DSBE"/>
    <property type="match status" value="1"/>
</dbReference>
<dbReference type="GO" id="GO:0016491">
    <property type="term" value="F:oxidoreductase activity"/>
    <property type="evidence" value="ECO:0007669"/>
    <property type="project" value="InterPro"/>
</dbReference>
<dbReference type="GO" id="GO:0030313">
    <property type="term" value="C:cell envelope"/>
    <property type="evidence" value="ECO:0007669"/>
    <property type="project" value="UniProtKB-SubCell"/>
</dbReference>